<sequence>MPSKSTPETVITSIPSPEAVVISTFASPRPAPPPIVVPLFASTVQLRCHAVLALHENLDPKPRSYHPYPQTKRPVPSNVPVPGSPLTPITPGHPVDAGGRQTEPRLILVPPPHGTLTVPKLGLAEAVARDYRLIAKKVILDLAMDIHQSLTDQDSQSKNAARARIEHEIPHLKLHEDHWGADILLRDQLKSMKDVANKVSRRERRKNNEGSDVSNQSNPYLPSNYKNTSPICLRLPARSFPTLIPNTRSPLFYANSKMPRTSYTVCKTSKLTLLLIRAYFISTLDHCGTFIPLPTAAPNSKHDSLRRPHVDYWLPPVSQAYVHRVITHFHGERFAIYFQRYHTLPENTSLNFRGNLVITRMGSKNPLNPVNMKAGKRSDARKARAIVKKFAPLLAWFQADHERELPDDIWL</sequence>
<protein>
    <submittedName>
        <fullName evidence="2">Uncharacterized protein</fullName>
    </submittedName>
</protein>
<name>A0AA38KWP7_9AGAR</name>
<comment type="caution">
    <text evidence="2">The sequence shown here is derived from an EMBL/GenBank/DDBJ whole genome shotgun (WGS) entry which is preliminary data.</text>
</comment>
<proteinExistence type="predicted"/>
<evidence type="ECO:0000313" key="3">
    <source>
        <dbReference type="Proteomes" id="UP001163798"/>
    </source>
</evidence>
<dbReference type="AlphaFoldDB" id="A0AA38KWP7"/>
<dbReference type="Proteomes" id="UP001163798">
    <property type="component" value="Unassembled WGS sequence"/>
</dbReference>
<dbReference type="EMBL" id="MU793676">
    <property type="protein sequence ID" value="KAJ3780668.1"/>
    <property type="molecule type" value="Genomic_DNA"/>
</dbReference>
<gene>
    <name evidence="2" type="ORF">GGU10DRAFT_336985</name>
</gene>
<feature type="compositionally biased region" description="Polar residues" evidence="1">
    <location>
        <begin position="210"/>
        <end position="222"/>
    </location>
</feature>
<feature type="region of interest" description="Disordered" evidence="1">
    <location>
        <begin position="59"/>
        <end position="78"/>
    </location>
</feature>
<evidence type="ECO:0000313" key="2">
    <source>
        <dbReference type="EMBL" id="KAJ3780668.1"/>
    </source>
</evidence>
<keyword evidence="3" id="KW-1185">Reference proteome</keyword>
<evidence type="ECO:0000256" key="1">
    <source>
        <dbReference type="SAM" id="MobiDB-lite"/>
    </source>
</evidence>
<feature type="region of interest" description="Disordered" evidence="1">
    <location>
        <begin position="197"/>
        <end position="222"/>
    </location>
</feature>
<accession>A0AA38KWP7</accession>
<organism evidence="2 3">
    <name type="scientific">Lentinula aff. detonsa</name>
    <dbReference type="NCBI Taxonomy" id="2804958"/>
    <lineage>
        <taxon>Eukaryota</taxon>
        <taxon>Fungi</taxon>
        <taxon>Dikarya</taxon>
        <taxon>Basidiomycota</taxon>
        <taxon>Agaricomycotina</taxon>
        <taxon>Agaricomycetes</taxon>
        <taxon>Agaricomycetidae</taxon>
        <taxon>Agaricales</taxon>
        <taxon>Marasmiineae</taxon>
        <taxon>Omphalotaceae</taxon>
        <taxon>Lentinula</taxon>
    </lineage>
</organism>
<reference evidence="2" key="1">
    <citation type="submission" date="2022-08" db="EMBL/GenBank/DDBJ databases">
        <authorList>
            <consortium name="DOE Joint Genome Institute"/>
            <person name="Min B."/>
            <person name="Riley R."/>
            <person name="Sierra-Patev S."/>
            <person name="Naranjo-Ortiz M."/>
            <person name="Looney B."/>
            <person name="Konkel Z."/>
            <person name="Slot J.C."/>
            <person name="Sakamoto Y."/>
            <person name="Steenwyk J.L."/>
            <person name="Rokas A."/>
            <person name="Carro J."/>
            <person name="Camarero S."/>
            <person name="Ferreira P."/>
            <person name="Molpeceres G."/>
            <person name="Ruiz-Duenas F.J."/>
            <person name="Serrano A."/>
            <person name="Henrissat B."/>
            <person name="Drula E."/>
            <person name="Hughes K.W."/>
            <person name="Mata J.L."/>
            <person name="Ishikawa N.K."/>
            <person name="Vargas-Isla R."/>
            <person name="Ushijima S."/>
            <person name="Smith C.A."/>
            <person name="Ahrendt S."/>
            <person name="Andreopoulos W."/>
            <person name="He G."/>
            <person name="Labutti K."/>
            <person name="Lipzen A."/>
            <person name="Ng V."/>
            <person name="Sandor L."/>
            <person name="Barry K."/>
            <person name="Martinez A.T."/>
            <person name="Xiao Y."/>
            <person name="Gibbons J.G."/>
            <person name="Terashima K."/>
            <person name="Hibbett D.S."/>
            <person name="Grigoriev I.V."/>
        </authorList>
    </citation>
    <scope>NUCLEOTIDE SEQUENCE</scope>
    <source>
        <strain evidence="2">TFB10291</strain>
    </source>
</reference>